<proteinExistence type="predicted"/>
<feature type="compositionally biased region" description="Acidic residues" evidence="1">
    <location>
        <begin position="467"/>
        <end position="481"/>
    </location>
</feature>
<feature type="compositionally biased region" description="Low complexity" evidence="1">
    <location>
        <begin position="724"/>
        <end position="778"/>
    </location>
</feature>
<feature type="domain" description="Protein kinase" evidence="2">
    <location>
        <begin position="829"/>
        <end position="1146"/>
    </location>
</feature>
<dbReference type="GO" id="GO:0005524">
    <property type="term" value="F:ATP binding"/>
    <property type="evidence" value="ECO:0007669"/>
    <property type="project" value="InterPro"/>
</dbReference>
<dbReference type="InterPro" id="IPR000719">
    <property type="entry name" value="Prot_kinase_dom"/>
</dbReference>
<evidence type="ECO:0000259" key="2">
    <source>
        <dbReference type="PROSITE" id="PS50011"/>
    </source>
</evidence>
<protein>
    <recommendedName>
        <fullName evidence="2">Protein kinase domain-containing protein</fullName>
    </recommendedName>
</protein>
<keyword evidence="4" id="KW-1185">Reference proteome</keyword>
<evidence type="ECO:0000313" key="3">
    <source>
        <dbReference type="EMBL" id="KAK5581066.1"/>
    </source>
</evidence>
<dbReference type="SUPFAM" id="SSF56112">
    <property type="entry name" value="Protein kinase-like (PK-like)"/>
    <property type="match status" value="1"/>
</dbReference>
<dbReference type="AlphaFoldDB" id="A0AAN7U4H3"/>
<feature type="compositionally biased region" description="Low complexity" evidence="1">
    <location>
        <begin position="671"/>
        <end position="684"/>
    </location>
</feature>
<name>A0AAN7U4H3_9MYCE</name>
<dbReference type="CDD" id="cd00180">
    <property type="entry name" value="PKc"/>
    <property type="match status" value="1"/>
</dbReference>
<evidence type="ECO:0000313" key="4">
    <source>
        <dbReference type="Proteomes" id="UP001344447"/>
    </source>
</evidence>
<organism evidence="3 4">
    <name type="scientific">Dictyostelium firmibasis</name>
    <dbReference type="NCBI Taxonomy" id="79012"/>
    <lineage>
        <taxon>Eukaryota</taxon>
        <taxon>Amoebozoa</taxon>
        <taxon>Evosea</taxon>
        <taxon>Eumycetozoa</taxon>
        <taxon>Dictyostelia</taxon>
        <taxon>Dictyosteliales</taxon>
        <taxon>Dictyosteliaceae</taxon>
        <taxon>Dictyostelium</taxon>
    </lineage>
</organism>
<evidence type="ECO:0000256" key="1">
    <source>
        <dbReference type="SAM" id="MobiDB-lite"/>
    </source>
</evidence>
<dbReference type="GO" id="GO:0004672">
    <property type="term" value="F:protein kinase activity"/>
    <property type="evidence" value="ECO:0007669"/>
    <property type="project" value="InterPro"/>
</dbReference>
<dbReference type="PANTHER" id="PTHR34495:SF4">
    <property type="entry name" value="UNC-51 LIKE AUTOPHAGY ACTIVATING KINASE 1A"/>
    <property type="match status" value="1"/>
</dbReference>
<dbReference type="PROSITE" id="PS00108">
    <property type="entry name" value="PROTEIN_KINASE_ST"/>
    <property type="match status" value="1"/>
</dbReference>
<accession>A0AAN7U4H3</accession>
<feature type="region of interest" description="Disordered" evidence="1">
    <location>
        <begin position="671"/>
        <end position="699"/>
    </location>
</feature>
<reference evidence="3 4" key="1">
    <citation type="submission" date="2023-11" db="EMBL/GenBank/DDBJ databases">
        <title>Dfirmibasis_genome.</title>
        <authorList>
            <person name="Edelbroek B."/>
            <person name="Kjellin J."/>
            <person name="Jerlstrom-Hultqvist J."/>
            <person name="Soderbom F."/>
        </authorList>
    </citation>
    <scope>NUCLEOTIDE SEQUENCE [LARGE SCALE GENOMIC DNA]</scope>
    <source>
        <strain evidence="3 4">TNS-C-14</strain>
    </source>
</reference>
<dbReference type="Proteomes" id="UP001344447">
    <property type="component" value="Unassembled WGS sequence"/>
</dbReference>
<dbReference type="SMART" id="SM00220">
    <property type="entry name" value="S_TKc"/>
    <property type="match status" value="1"/>
</dbReference>
<feature type="region of interest" description="Disordered" evidence="1">
    <location>
        <begin position="453"/>
        <end position="481"/>
    </location>
</feature>
<dbReference type="Gene3D" id="1.10.510.10">
    <property type="entry name" value="Transferase(Phosphotransferase) domain 1"/>
    <property type="match status" value="1"/>
</dbReference>
<gene>
    <name evidence="3" type="ORF">RB653_001094</name>
</gene>
<feature type="region of interest" description="Disordered" evidence="1">
    <location>
        <begin position="722"/>
        <end position="778"/>
    </location>
</feature>
<dbReference type="Pfam" id="PF00069">
    <property type="entry name" value="Pkinase"/>
    <property type="match status" value="1"/>
</dbReference>
<comment type="caution">
    <text evidence="3">The sequence shown here is derived from an EMBL/GenBank/DDBJ whole genome shotgun (WGS) entry which is preliminary data.</text>
</comment>
<dbReference type="PANTHER" id="PTHR34495">
    <property type="entry name" value="UNC-51-LIKE AUTOPHAGY-ACTIVATING KINASE 1A"/>
    <property type="match status" value="1"/>
</dbReference>
<sequence>MSDSILSAEINLPLLKWMTSFKLNSNLFSTSRNQSMKSINEIYRDLQYNIIPPKDEELQNLWSHLYDLNNYYSNSIEYNQVEKSLIGLKSKYRNSYLKGYYEIINLFQSIANDFEKVSTTITTTMNKNSVLDAINNRKNENKENSFKFLSSFESYVPTVEDIKRIYCIDNKDILVDKSGSLPVEYKLFHGFSLLNLYVYLIIVNRIVKLINEIYRQSSSGQDNQEIINMLKENSIHIKSIEDFQIQLKSNNLYYQPNKKEILLKYSVETNFSTNNNEIINNNSEISNNNSEITYNNSEITNNNSEITNNINNNSISINNNLNNNNIKTFEFSEKELKYSKRYYSFNEFTLRPAELPNNSLNIETQNLIFYTTLNYIGNSGSNNSNNNGSSLISNSNSGGNSSNSLAPKIKFNYHKPKDINPKIILAIYNNILSMSKVIDKKTIYSMNEIIKNKNNNHHNRHNSNSNYDDDDDDDEDDDGYDNEEYELSKEFNNQIEFGSEIIEQDKECYICRFRSEFISFCNYCKCRMVCDLCSVNKVCWNCYFKVEPGEEQKKSHHFIPLEVVVKLKDRKYPRLIYMLLRSYSFRDLMNTLYQNRFERDSTISAKDRLTYKLHKTKLYNFHLVIPNSKDPSQTKEIQIFDDYSFIIALRLLMNYILSNYKIDHKEILPQPIQQQQQQQSSSRPQSPPTVPSLTPINNHHLSGGSLLEHAIVKNFNSSFEVPSDDNNTSGSGSNSNSNTSGSYSKFINNNNNNNRKNSTGSGTNNNNHHSDNEYFNNNSNNNNNKIINNNSIVTIENPILWSIDKFTLNVTESSIDIEQSLRIPSLCIETDVEPFASGGQANIYMVKHIDWPMLSNCPEDSYVFKQFIETKDSLQLEEDREREIYEEKIYHTYKTGESADNFKYNFSNVEQTDKKSLETLFYEEVDKLKRLQFSDYIIKMPAISDDNPNKRGMLLECASAGSLKTNLLEYRSWKLVIRFMMDICLGMIDIHKCQIIHRDLKPDNILVFENFNSCDASDENDERQREFGGLICKITDLGASIQKELVHDNNFTSTFHTDDYVPEEYGRFQYDGEKVDIYSFGCTFFEMVTKHRYQYKHPTPLHRDFLTTDFQYIPIRIKTLIASLLAEQSQRKQSFEEVYNDLQDIYKNVIPGLPDIPLSPVSTNGSQFCKRCNPPQK</sequence>
<dbReference type="PROSITE" id="PS50011">
    <property type="entry name" value="PROTEIN_KINASE_DOM"/>
    <property type="match status" value="1"/>
</dbReference>
<dbReference type="EMBL" id="JAVFKY010000002">
    <property type="protein sequence ID" value="KAK5581066.1"/>
    <property type="molecule type" value="Genomic_DNA"/>
</dbReference>
<dbReference type="InterPro" id="IPR011009">
    <property type="entry name" value="Kinase-like_dom_sf"/>
</dbReference>
<dbReference type="InterPro" id="IPR008271">
    <property type="entry name" value="Ser/Thr_kinase_AS"/>
</dbReference>